<gene>
    <name evidence="9" type="primary">LOC108672903</name>
</gene>
<name>A0A8B7NR37_HYAAZ</name>
<dbReference type="GO" id="GO:0008097">
    <property type="term" value="F:5S rRNA binding"/>
    <property type="evidence" value="ECO:0007669"/>
    <property type="project" value="TreeGrafter"/>
</dbReference>
<dbReference type="Proteomes" id="UP000694843">
    <property type="component" value="Unplaced"/>
</dbReference>
<keyword evidence="8" id="KW-1185">Reference proteome</keyword>
<dbReference type="GO" id="GO:0000027">
    <property type="term" value="P:ribosomal large subunit assembly"/>
    <property type="evidence" value="ECO:0007669"/>
    <property type="project" value="TreeGrafter"/>
</dbReference>
<feature type="region of interest" description="Disordered" evidence="7">
    <location>
        <begin position="64"/>
        <end position="90"/>
    </location>
</feature>
<evidence type="ECO:0000256" key="4">
    <source>
        <dbReference type="ARBA" id="ARBA00018339"/>
    </source>
</evidence>
<feature type="region of interest" description="Disordered" evidence="7">
    <location>
        <begin position="303"/>
        <end position="333"/>
    </location>
</feature>
<evidence type="ECO:0000256" key="1">
    <source>
        <dbReference type="ARBA" id="ARBA00004604"/>
    </source>
</evidence>
<evidence type="ECO:0000313" key="9">
    <source>
        <dbReference type="RefSeq" id="XP_018016150.1"/>
    </source>
</evidence>
<evidence type="ECO:0000313" key="8">
    <source>
        <dbReference type="Proteomes" id="UP000694843"/>
    </source>
</evidence>
<dbReference type="PANTHER" id="PTHR14211:SF7">
    <property type="entry name" value="RIBOSOME BIOGENESIS PROTEIN NOP53"/>
    <property type="match status" value="1"/>
</dbReference>
<dbReference type="PANTHER" id="PTHR14211">
    <property type="entry name" value="GLIOMA SUPPRESSOR CANDIDATE REGION GENE 2"/>
    <property type="match status" value="1"/>
</dbReference>
<reference evidence="9" key="1">
    <citation type="submission" date="2025-08" db="UniProtKB">
        <authorList>
            <consortium name="RefSeq"/>
        </authorList>
    </citation>
    <scope>IDENTIFICATION</scope>
    <source>
        <tissue evidence="9">Whole organism</tissue>
    </source>
</reference>
<dbReference type="OrthoDB" id="5072at2759"/>
<dbReference type="GO" id="GO:0005730">
    <property type="term" value="C:nucleolus"/>
    <property type="evidence" value="ECO:0007669"/>
    <property type="project" value="UniProtKB-SubCell"/>
</dbReference>
<feature type="region of interest" description="Disordered" evidence="7">
    <location>
        <begin position="1"/>
        <end position="28"/>
    </location>
</feature>
<evidence type="ECO:0000256" key="6">
    <source>
        <dbReference type="ARBA" id="ARBA00023242"/>
    </source>
</evidence>
<dbReference type="RefSeq" id="XP_018016150.1">
    <property type="nucleotide sequence ID" value="XM_018160661.2"/>
</dbReference>
<dbReference type="Pfam" id="PF07767">
    <property type="entry name" value="Nop53"/>
    <property type="match status" value="1"/>
</dbReference>
<dbReference type="InterPro" id="IPR011687">
    <property type="entry name" value="Nop53/GLTSCR2"/>
</dbReference>
<keyword evidence="5" id="KW-0690">Ribosome biogenesis</keyword>
<evidence type="ECO:0000256" key="7">
    <source>
        <dbReference type="SAM" id="MobiDB-lite"/>
    </source>
</evidence>
<accession>A0A8B7NR37</accession>
<proteinExistence type="inferred from homology"/>
<feature type="compositionally biased region" description="Polar residues" evidence="7">
    <location>
        <begin position="1"/>
        <end position="12"/>
    </location>
</feature>
<comment type="similarity">
    <text evidence="3">Belongs to the NOP53 family.</text>
</comment>
<evidence type="ECO:0000256" key="2">
    <source>
        <dbReference type="ARBA" id="ARBA00004642"/>
    </source>
</evidence>
<feature type="region of interest" description="Disordered" evidence="7">
    <location>
        <begin position="453"/>
        <end position="482"/>
    </location>
</feature>
<protein>
    <recommendedName>
        <fullName evidence="4">Ribosome biogenesis protein NOP53</fullName>
    </recommendedName>
</protein>
<dbReference type="KEGG" id="hazt:108672903"/>
<evidence type="ECO:0000256" key="5">
    <source>
        <dbReference type="ARBA" id="ARBA00022517"/>
    </source>
</evidence>
<comment type="subcellular location">
    <subcellularLocation>
        <location evidence="1">Nucleus</location>
        <location evidence="1">Nucleolus</location>
    </subcellularLocation>
    <subcellularLocation>
        <location evidence="2">Nucleus</location>
        <location evidence="2">Nucleoplasm</location>
    </subcellularLocation>
</comment>
<feature type="compositionally biased region" description="Polar residues" evidence="7">
    <location>
        <begin position="467"/>
        <end position="482"/>
    </location>
</feature>
<evidence type="ECO:0000256" key="3">
    <source>
        <dbReference type="ARBA" id="ARBA00008838"/>
    </source>
</evidence>
<feature type="compositionally biased region" description="Basic residues" evidence="7">
    <location>
        <begin position="14"/>
        <end position="28"/>
    </location>
</feature>
<dbReference type="AlphaFoldDB" id="A0A8B7NR37"/>
<dbReference type="GO" id="GO:0006364">
    <property type="term" value="P:rRNA processing"/>
    <property type="evidence" value="ECO:0007669"/>
    <property type="project" value="TreeGrafter"/>
</dbReference>
<keyword evidence="6" id="KW-0539">Nucleus</keyword>
<sequence length="482" mass="54641">MTSTTLNLVEQVSSKKKKLNKSKNGKKKWRKHIDVTGIEAALEQQEEERLGGLGEVTSNFMYLDTEDGAADSTKENQPEDDQTAKKKLPTLRLEYTVDSKTGLKATDRPKSDKLIPELQLQAGLPGSKGPFTQSRFREKDAFLHQVQQKTRHSKNQRTAHKALVKAANSFTPTKSFRKIIKSKQKLSFDKNLWSEAPVPSREDELSAEAITHMKLSLGQQPINNRSSKIKGKNIPAVPLPHPGLSYNPDLVSHQKLVAKSVKSEMSRSKQAKYTNDMRTCDYPKGAEIVDNKESIRDMEAVHANTPASKEKPMEDEDEASVSAEARKMDRRTHAQRLKYRRHHEAIRLAKRLKDKKKRENAILRSRFREKDSPTSNPRVESYRNALIAKLGEKKNLNVDRSVASFKRVLKHEKKMFIRDMKDDSLAADFQKTQYSRFSSEGYKPTLQEIADTLFGPDCSDESLPADTVTSPSTTKHSQTDNL</sequence>
<dbReference type="GeneID" id="108672903"/>
<dbReference type="GO" id="GO:0005654">
    <property type="term" value="C:nucleoplasm"/>
    <property type="evidence" value="ECO:0007669"/>
    <property type="project" value="UniProtKB-SubCell"/>
</dbReference>
<organism evidence="8 9">
    <name type="scientific">Hyalella azteca</name>
    <name type="common">Amphipod</name>
    <dbReference type="NCBI Taxonomy" id="294128"/>
    <lineage>
        <taxon>Eukaryota</taxon>
        <taxon>Metazoa</taxon>
        <taxon>Ecdysozoa</taxon>
        <taxon>Arthropoda</taxon>
        <taxon>Crustacea</taxon>
        <taxon>Multicrustacea</taxon>
        <taxon>Malacostraca</taxon>
        <taxon>Eumalacostraca</taxon>
        <taxon>Peracarida</taxon>
        <taxon>Amphipoda</taxon>
        <taxon>Senticaudata</taxon>
        <taxon>Talitrida</taxon>
        <taxon>Talitroidea</taxon>
        <taxon>Hyalellidae</taxon>
        <taxon>Hyalella</taxon>
    </lineage>
</organism>